<accession>A0A7C4ET83</accession>
<dbReference type="AlphaFoldDB" id="A0A7C4ET83"/>
<gene>
    <name evidence="2" type="ORF">ENV54_08820</name>
</gene>
<dbReference type="InterPro" id="IPR050486">
    <property type="entry name" value="Mannose-1P_guanyltransferase"/>
</dbReference>
<name>A0A7C4ET83_9BACT</name>
<dbReference type="InterPro" id="IPR005835">
    <property type="entry name" value="NTP_transferase_dom"/>
</dbReference>
<dbReference type="SUPFAM" id="SSF53448">
    <property type="entry name" value="Nucleotide-diphospho-sugar transferases"/>
    <property type="match status" value="1"/>
</dbReference>
<dbReference type="Pfam" id="PF00483">
    <property type="entry name" value="NTP_transferase"/>
    <property type="match status" value="1"/>
</dbReference>
<dbReference type="EMBL" id="DTGT01000273">
    <property type="protein sequence ID" value="HGH61385.1"/>
    <property type="molecule type" value="Genomic_DNA"/>
</dbReference>
<evidence type="ECO:0000313" key="2">
    <source>
        <dbReference type="EMBL" id="HGH61385.1"/>
    </source>
</evidence>
<reference evidence="2" key="1">
    <citation type="journal article" date="2020" name="mSystems">
        <title>Genome- and Community-Level Interaction Insights into Carbon Utilization and Element Cycling Functions of Hydrothermarchaeota in Hydrothermal Sediment.</title>
        <authorList>
            <person name="Zhou Z."/>
            <person name="Liu Y."/>
            <person name="Xu W."/>
            <person name="Pan J."/>
            <person name="Luo Z.H."/>
            <person name="Li M."/>
        </authorList>
    </citation>
    <scope>NUCLEOTIDE SEQUENCE [LARGE SCALE GENOMIC DNA]</scope>
    <source>
        <strain evidence="2">SpSt-769</strain>
    </source>
</reference>
<proteinExistence type="predicted"/>
<feature type="domain" description="Nucleotidyl transferase" evidence="1">
    <location>
        <begin position="5"/>
        <end position="227"/>
    </location>
</feature>
<dbReference type="InterPro" id="IPR029044">
    <property type="entry name" value="Nucleotide-diphossugar_trans"/>
</dbReference>
<dbReference type="Gene3D" id="3.90.550.10">
    <property type="entry name" value="Spore Coat Polysaccharide Biosynthesis Protein SpsA, Chain A"/>
    <property type="match status" value="1"/>
</dbReference>
<protein>
    <recommendedName>
        <fullName evidence="1">Nucleotidyl transferase domain-containing protein</fullName>
    </recommendedName>
</protein>
<comment type="caution">
    <text evidence="2">The sequence shown here is derived from an EMBL/GenBank/DDBJ whole genome shotgun (WGS) entry which is preliminary data.</text>
</comment>
<dbReference type="CDD" id="cd06915">
    <property type="entry name" value="NTP_transferase_WcbM_like"/>
    <property type="match status" value="1"/>
</dbReference>
<dbReference type="PANTHER" id="PTHR22572">
    <property type="entry name" value="SUGAR-1-PHOSPHATE GUANYL TRANSFERASE"/>
    <property type="match status" value="1"/>
</dbReference>
<sequence length="240" mass="26344">MAIRAFILAGGLGTRLRSVVSDRPKPMASVHGKPFLEILVQSLYGKGVNEIVLLTGYQSGWIEAYFRSCTTPRVWISREDVPLGTGGAVKYAEHFATDPTLLVNGDTFFDVDMAGLLRRHREKRRAATLSLTEVSDAGRYGSVLVDSHGLVVRFEEKANHLQGPGLINAGVTLLSLDAIRSLPTGRSFSMENEVFPELAAQGQMAGFVQKGAFFDIGTPESYRQFQDYARDHLLAGQPRE</sequence>
<evidence type="ECO:0000259" key="1">
    <source>
        <dbReference type="Pfam" id="PF00483"/>
    </source>
</evidence>
<organism evidence="2">
    <name type="scientific">Desulfomonile tiedjei</name>
    <dbReference type="NCBI Taxonomy" id="2358"/>
    <lineage>
        <taxon>Bacteria</taxon>
        <taxon>Pseudomonadati</taxon>
        <taxon>Thermodesulfobacteriota</taxon>
        <taxon>Desulfomonilia</taxon>
        <taxon>Desulfomonilales</taxon>
        <taxon>Desulfomonilaceae</taxon>
        <taxon>Desulfomonile</taxon>
    </lineage>
</organism>